<proteinExistence type="predicted"/>
<dbReference type="AlphaFoldDB" id="A0A7C9A7V5"/>
<evidence type="ECO:0000313" key="1">
    <source>
        <dbReference type="EMBL" id="MBA4661712.1"/>
    </source>
</evidence>
<organism evidence="1">
    <name type="scientific">Opuntia streptacantha</name>
    <name type="common">Prickly pear cactus</name>
    <name type="synonym">Opuntia cardona</name>
    <dbReference type="NCBI Taxonomy" id="393608"/>
    <lineage>
        <taxon>Eukaryota</taxon>
        <taxon>Viridiplantae</taxon>
        <taxon>Streptophyta</taxon>
        <taxon>Embryophyta</taxon>
        <taxon>Tracheophyta</taxon>
        <taxon>Spermatophyta</taxon>
        <taxon>Magnoliopsida</taxon>
        <taxon>eudicotyledons</taxon>
        <taxon>Gunneridae</taxon>
        <taxon>Pentapetalae</taxon>
        <taxon>Caryophyllales</taxon>
        <taxon>Cactineae</taxon>
        <taxon>Cactaceae</taxon>
        <taxon>Opuntioideae</taxon>
        <taxon>Opuntia</taxon>
    </lineage>
</organism>
<protein>
    <submittedName>
        <fullName evidence="1">Uncharacterized protein</fullName>
    </submittedName>
</protein>
<reference evidence="1" key="1">
    <citation type="journal article" date="2013" name="J. Plant Res.">
        <title>Effect of fungi and light on seed germination of three Opuntia species from semiarid lands of central Mexico.</title>
        <authorList>
            <person name="Delgado-Sanchez P."/>
            <person name="Jimenez-Bremont J.F."/>
            <person name="Guerrero-Gonzalez Mde L."/>
            <person name="Flores J."/>
        </authorList>
    </citation>
    <scope>NUCLEOTIDE SEQUENCE</scope>
    <source>
        <tissue evidence="1">Cladode</tissue>
    </source>
</reference>
<reference evidence="1" key="2">
    <citation type="submission" date="2020-07" db="EMBL/GenBank/DDBJ databases">
        <authorList>
            <person name="Vera ALvarez R."/>
            <person name="Arias-Moreno D.M."/>
            <person name="Jimenez-Jacinto V."/>
            <person name="Jimenez-Bremont J.F."/>
            <person name="Swaminathan K."/>
            <person name="Moose S.P."/>
            <person name="Guerrero-Gonzalez M.L."/>
            <person name="Marino-Ramirez L."/>
            <person name="Landsman D."/>
            <person name="Rodriguez-Kessler M."/>
            <person name="Delgado-Sanchez P."/>
        </authorList>
    </citation>
    <scope>NUCLEOTIDE SEQUENCE</scope>
    <source>
        <tissue evidence="1">Cladode</tissue>
    </source>
</reference>
<accession>A0A7C9A7V5</accession>
<dbReference type="EMBL" id="GISG01213360">
    <property type="protein sequence ID" value="MBA4661712.1"/>
    <property type="molecule type" value="Transcribed_RNA"/>
</dbReference>
<name>A0A7C9A7V5_OPUST</name>
<sequence length="110" mass="12963">MGCKIKLWKLVNELVQCSSHLRISYKLPKLLRRKVIIPFPGQILFLQLHQYFIRNTSKLTKWCLDTPHPLLNHFAQIQSLLSQLSPSSFQDYLKQCSHKTSRTLCYINHV</sequence>